<reference evidence="2" key="1">
    <citation type="submission" date="2019-06" db="EMBL/GenBank/DDBJ databases">
        <authorList>
            <person name="Zheng W."/>
        </authorList>
    </citation>
    <scope>NUCLEOTIDE SEQUENCE</scope>
    <source>
        <strain evidence="2">QDHG01</strain>
    </source>
</reference>
<name>A0A8J8NLP7_HALGN</name>
<feature type="compositionally biased region" description="Acidic residues" evidence="1">
    <location>
        <begin position="84"/>
        <end position="94"/>
    </location>
</feature>
<evidence type="ECO:0000313" key="2">
    <source>
        <dbReference type="EMBL" id="TNV77159.1"/>
    </source>
</evidence>
<gene>
    <name evidence="2" type="ORF">FGO68_gene16977</name>
</gene>
<proteinExistence type="predicted"/>
<dbReference type="EMBL" id="RRYP01012371">
    <property type="protein sequence ID" value="TNV77159.1"/>
    <property type="molecule type" value="Genomic_DNA"/>
</dbReference>
<sequence>MPSMAFSNRADEMHIDSEKLIENFNDEGMAKRDEEEAQQKRTTFSFGGQSVKDRIKKRKMNSKLGNEVQKLERIIKLKKGVQSDEGEGDDDEGEVEAKRVKQ</sequence>
<comment type="caution">
    <text evidence="2">The sequence shown here is derived from an EMBL/GenBank/DDBJ whole genome shotgun (WGS) entry which is preliminary data.</text>
</comment>
<feature type="region of interest" description="Disordered" evidence="1">
    <location>
        <begin position="27"/>
        <end position="51"/>
    </location>
</feature>
<feature type="region of interest" description="Disordered" evidence="1">
    <location>
        <begin position="79"/>
        <end position="102"/>
    </location>
</feature>
<feature type="compositionally biased region" description="Basic and acidic residues" evidence="1">
    <location>
        <begin position="28"/>
        <end position="39"/>
    </location>
</feature>
<keyword evidence="3" id="KW-1185">Reference proteome</keyword>
<accession>A0A8J8NLP7</accession>
<protein>
    <submittedName>
        <fullName evidence="2">Uncharacterized protein</fullName>
    </submittedName>
</protein>
<dbReference type="OrthoDB" id="10633581at2759"/>
<organism evidence="2 3">
    <name type="scientific">Halteria grandinella</name>
    <dbReference type="NCBI Taxonomy" id="5974"/>
    <lineage>
        <taxon>Eukaryota</taxon>
        <taxon>Sar</taxon>
        <taxon>Alveolata</taxon>
        <taxon>Ciliophora</taxon>
        <taxon>Intramacronucleata</taxon>
        <taxon>Spirotrichea</taxon>
        <taxon>Stichotrichia</taxon>
        <taxon>Sporadotrichida</taxon>
        <taxon>Halteriidae</taxon>
        <taxon>Halteria</taxon>
    </lineage>
</organism>
<dbReference type="Proteomes" id="UP000785679">
    <property type="component" value="Unassembled WGS sequence"/>
</dbReference>
<dbReference type="AlphaFoldDB" id="A0A8J8NLP7"/>
<evidence type="ECO:0000313" key="3">
    <source>
        <dbReference type="Proteomes" id="UP000785679"/>
    </source>
</evidence>
<evidence type="ECO:0000256" key="1">
    <source>
        <dbReference type="SAM" id="MobiDB-lite"/>
    </source>
</evidence>